<reference evidence="1" key="1">
    <citation type="submission" date="2019-08" db="EMBL/GenBank/DDBJ databases">
        <authorList>
            <person name="Kucharzyk K."/>
            <person name="Murdoch R.W."/>
            <person name="Higgins S."/>
            <person name="Loffler F."/>
        </authorList>
    </citation>
    <scope>NUCLEOTIDE SEQUENCE</scope>
</reference>
<gene>
    <name evidence="1" type="ORF">SDC9_171461</name>
</gene>
<dbReference type="AlphaFoldDB" id="A0A645GAX4"/>
<dbReference type="EMBL" id="VSSQ01072771">
    <property type="protein sequence ID" value="MPN24067.1"/>
    <property type="molecule type" value="Genomic_DNA"/>
</dbReference>
<evidence type="ECO:0000313" key="1">
    <source>
        <dbReference type="EMBL" id="MPN24067.1"/>
    </source>
</evidence>
<protein>
    <submittedName>
        <fullName evidence="1">Uncharacterized protein</fullName>
    </submittedName>
</protein>
<organism evidence="1">
    <name type="scientific">bioreactor metagenome</name>
    <dbReference type="NCBI Taxonomy" id="1076179"/>
    <lineage>
        <taxon>unclassified sequences</taxon>
        <taxon>metagenomes</taxon>
        <taxon>ecological metagenomes</taxon>
    </lineage>
</organism>
<comment type="caution">
    <text evidence="1">The sequence shown here is derived from an EMBL/GenBank/DDBJ whole genome shotgun (WGS) entry which is preliminary data.</text>
</comment>
<proteinExistence type="predicted"/>
<accession>A0A645GAX4</accession>
<name>A0A645GAX4_9ZZZZ</name>
<sequence>MDNPFTGHPLQGNGRLAVMDIRTGDDGADGDAAVGNIQMQLVALPIIVVALAVSLASPTAQGVQFTDRLFG</sequence>